<evidence type="ECO:0000313" key="4">
    <source>
        <dbReference type="Proteomes" id="UP001289374"/>
    </source>
</evidence>
<name>A0AAE1WP63_9LAMI</name>
<feature type="transmembrane region" description="Helical" evidence="2">
    <location>
        <begin position="631"/>
        <end position="655"/>
    </location>
</feature>
<feature type="region of interest" description="Disordered" evidence="1">
    <location>
        <begin position="1093"/>
        <end position="1178"/>
    </location>
</feature>
<feature type="region of interest" description="Disordered" evidence="1">
    <location>
        <begin position="1012"/>
        <end position="1054"/>
    </location>
</feature>
<accession>A0AAE1WP63</accession>
<feature type="compositionally biased region" description="Polar residues" evidence="1">
    <location>
        <begin position="393"/>
        <end position="414"/>
    </location>
</feature>
<feature type="region of interest" description="Disordered" evidence="1">
    <location>
        <begin position="500"/>
        <end position="546"/>
    </location>
</feature>
<dbReference type="PANTHER" id="PTHR31115:SF3">
    <property type="entry name" value="EXPRESSED PROTEIN"/>
    <property type="match status" value="1"/>
</dbReference>
<evidence type="ECO:0000256" key="1">
    <source>
        <dbReference type="SAM" id="MobiDB-lite"/>
    </source>
</evidence>
<feature type="compositionally biased region" description="Basic and acidic residues" evidence="1">
    <location>
        <begin position="182"/>
        <end position="191"/>
    </location>
</feature>
<reference evidence="3" key="2">
    <citation type="journal article" date="2024" name="Plant">
        <title>Genomic evolution and insights into agronomic trait innovations of Sesamum species.</title>
        <authorList>
            <person name="Miao H."/>
            <person name="Wang L."/>
            <person name="Qu L."/>
            <person name="Liu H."/>
            <person name="Sun Y."/>
            <person name="Le M."/>
            <person name="Wang Q."/>
            <person name="Wei S."/>
            <person name="Zheng Y."/>
            <person name="Lin W."/>
            <person name="Duan Y."/>
            <person name="Cao H."/>
            <person name="Xiong S."/>
            <person name="Wang X."/>
            <person name="Wei L."/>
            <person name="Li C."/>
            <person name="Ma Q."/>
            <person name="Ju M."/>
            <person name="Zhao R."/>
            <person name="Li G."/>
            <person name="Mu C."/>
            <person name="Tian Q."/>
            <person name="Mei H."/>
            <person name="Zhang T."/>
            <person name="Gao T."/>
            <person name="Zhang H."/>
        </authorList>
    </citation>
    <scope>NUCLEOTIDE SEQUENCE</scope>
    <source>
        <strain evidence="3">K16</strain>
    </source>
</reference>
<feature type="region of interest" description="Disordered" evidence="1">
    <location>
        <begin position="171"/>
        <end position="200"/>
    </location>
</feature>
<protein>
    <submittedName>
        <fullName evidence="3">Uncharacterized protein</fullName>
    </submittedName>
</protein>
<reference evidence="3" key="1">
    <citation type="submission" date="2020-06" db="EMBL/GenBank/DDBJ databases">
        <authorList>
            <person name="Li T."/>
            <person name="Hu X."/>
            <person name="Zhang T."/>
            <person name="Song X."/>
            <person name="Zhang H."/>
            <person name="Dai N."/>
            <person name="Sheng W."/>
            <person name="Hou X."/>
            <person name="Wei L."/>
        </authorList>
    </citation>
    <scope>NUCLEOTIDE SEQUENCE</scope>
    <source>
        <strain evidence="3">K16</strain>
        <tissue evidence="3">Leaf</tissue>
    </source>
</reference>
<feature type="region of interest" description="Disordered" evidence="1">
    <location>
        <begin position="566"/>
        <end position="590"/>
    </location>
</feature>
<feature type="compositionally biased region" description="Basic residues" evidence="1">
    <location>
        <begin position="1152"/>
        <end position="1162"/>
    </location>
</feature>
<dbReference type="Proteomes" id="UP001289374">
    <property type="component" value="Unassembled WGS sequence"/>
</dbReference>
<keyword evidence="2" id="KW-0472">Membrane</keyword>
<feature type="compositionally biased region" description="Polar residues" evidence="1">
    <location>
        <begin position="1"/>
        <end position="13"/>
    </location>
</feature>
<feature type="compositionally biased region" description="Basic and acidic residues" evidence="1">
    <location>
        <begin position="570"/>
        <end position="590"/>
    </location>
</feature>
<feature type="compositionally biased region" description="Basic and acidic residues" evidence="1">
    <location>
        <begin position="344"/>
        <end position="365"/>
    </location>
</feature>
<dbReference type="EMBL" id="JACGWL010000008">
    <property type="protein sequence ID" value="KAK4396886.1"/>
    <property type="molecule type" value="Genomic_DNA"/>
</dbReference>
<organism evidence="3 4">
    <name type="scientific">Sesamum angolense</name>
    <dbReference type="NCBI Taxonomy" id="2727404"/>
    <lineage>
        <taxon>Eukaryota</taxon>
        <taxon>Viridiplantae</taxon>
        <taxon>Streptophyta</taxon>
        <taxon>Embryophyta</taxon>
        <taxon>Tracheophyta</taxon>
        <taxon>Spermatophyta</taxon>
        <taxon>Magnoliopsida</taxon>
        <taxon>eudicotyledons</taxon>
        <taxon>Gunneridae</taxon>
        <taxon>Pentapetalae</taxon>
        <taxon>asterids</taxon>
        <taxon>lamiids</taxon>
        <taxon>Lamiales</taxon>
        <taxon>Pedaliaceae</taxon>
        <taxon>Sesamum</taxon>
    </lineage>
</organism>
<keyword evidence="2" id="KW-0812">Transmembrane</keyword>
<feature type="compositionally biased region" description="Low complexity" evidence="1">
    <location>
        <begin position="380"/>
        <end position="392"/>
    </location>
</feature>
<feature type="compositionally biased region" description="Polar residues" evidence="1">
    <location>
        <begin position="366"/>
        <end position="377"/>
    </location>
</feature>
<feature type="compositionally biased region" description="Basic and acidic residues" evidence="1">
    <location>
        <begin position="1116"/>
        <end position="1132"/>
    </location>
</feature>
<proteinExistence type="predicted"/>
<keyword evidence="2" id="KW-1133">Transmembrane helix</keyword>
<sequence length="1375" mass="150074">MSASSKFDLSSGSPDRPLYTSGPRGSYSASSLDRSGSFRENIENPLLSSLPNMTRNGSSVTHGDVLNFFQCVRIDPKSMVVEHKLNRPAEFKRLASAAVGNPLEDSMPASSKSKQLSSLEDLRRLKSGVRESGTKARRDRGLMPCLMTDQNTMLSIDRSASGMGIGKMGPLNHASTSGFELEQQKSEERTKSTIPSKRTRTSMLDARTDIRANNPARPSGSVDKDRDVVRLSNSGAVQGEDRTLSVAVDGWENSKMKKKRTGIKLDVAASLMATKPVDGYREPKQGMHPRVPNEARSRLTDLHGLRSGTANGGLGVGKGEANPQTSSGMRSSVSRTDSDNSSILHERRERPSGQEKESGNSREDFSSGSPTSGTKFNANVRGPRSGSVGGVSKLSQVVQRSASSNDWELSNCTNKVPGGLGANSRKRTPSTRSSSPVTNWVQRPQKFSRTARRTNLLPIGPGKDENPVADVTSDMMVNERRFPAHSPQQVKIKGENFSPAALSESEESGPENVNLLLPPRKNKTVNGDDQGDGVRRQGRTSRGFTSSRSVLPISVEKLGTTKQIRSSRLGLDKTERGGRPPTRKLSDRKAYTRQKHITINTAADFLVGSDDGHEELLAAASAVTNTGIIQLIVLVFLLHLYIVLLGISGLVFYAAQALSSPLWKKMELLFRFIADVDISYLKDQVNPGVAVETLAPVPFDAGSCTLIHNGCVSNEPGSEEIEARSLEHSPDRLPLGAKTPNEISLYQRLIAALIPEEGTQVLFGSGKEDLKYDMHGSRFEMEKDIESNIFCSPISPTCDPSGYPSSNGYDVNSNGQSYYEMEHHIVSIPDPGYDHLQNGLLTDRLIPGTVCSEYEYQNLSISERLILEVHTIGIYPDLVPDLAQSGDEEISGKINRLNEKYHEEVSRKKSLLSKLLTSASEAKERQIKEFEVRALDKLMGMAYEKYMSCWGPYAHGMKSASGKMAKQAALAFVKRALERYQEFEVTGRSCFDDPLYRDMFLSGVSRLFDGQPLNSSSDNESGKLQHGTPGCSVEVRTSAPAGTQQSPTSTNQDTYSSEALLSANLDSGQNSGREDSWSIRVKRRELLLDDVGGTISRAPGVPSGIGGSLSCSAKGKRSERDRDGKGNSREVLSRSGTAKISRPGPTSVKGERKSKAKPKQKITHLSTSDNGPVGKIPEQQKGMFSSTVKSSEISGSDSGKDKNEYDMDMLEQPIDLSGLQLPEMDDLGVADDLAGQGEDLGSWLNIEDDGLQDHDFMGLEIPMDDLADLNMMVLNSGIKRLVKQQLDLLLHLKIIKSLAPNPDIAILRFLSLNSEELCCKLQTGPEGNFKGLFGFSLSDVEPLLLFHFQRTSIHVYDRSEMESLNNSRITIENPI</sequence>
<feature type="region of interest" description="Disordered" evidence="1">
    <location>
        <begin position="304"/>
        <end position="468"/>
    </location>
</feature>
<feature type="region of interest" description="Disordered" evidence="1">
    <location>
        <begin position="1"/>
        <end position="36"/>
    </location>
</feature>
<evidence type="ECO:0000313" key="3">
    <source>
        <dbReference type="EMBL" id="KAK4396886.1"/>
    </source>
</evidence>
<gene>
    <name evidence="3" type="ORF">Sango_1525200</name>
</gene>
<feature type="compositionally biased region" description="Polar residues" evidence="1">
    <location>
        <begin position="1040"/>
        <end position="1054"/>
    </location>
</feature>
<feature type="compositionally biased region" description="Low complexity" evidence="1">
    <location>
        <begin position="330"/>
        <end position="342"/>
    </location>
</feature>
<feature type="compositionally biased region" description="Polar residues" evidence="1">
    <location>
        <begin position="437"/>
        <end position="448"/>
    </location>
</feature>
<comment type="caution">
    <text evidence="3">The sequence shown here is derived from an EMBL/GenBank/DDBJ whole genome shotgun (WGS) entry which is preliminary data.</text>
</comment>
<keyword evidence="4" id="KW-1185">Reference proteome</keyword>
<dbReference type="PANTHER" id="PTHR31115">
    <property type="entry name" value="OS05G0107300 PROTEIN"/>
    <property type="match status" value="1"/>
</dbReference>
<evidence type="ECO:0000256" key="2">
    <source>
        <dbReference type="SAM" id="Phobius"/>
    </source>
</evidence>